<dbReference type="EMBL" id="JARKIK010000085">
    <property type="protein sequence ID" value="KAK8724469.1"/>
    <property type="molecule type" value="Genomic_DNA"/>
</dbReference>
<feature type="non-terminal residue" evidence="1">
    <location>
        <position position="1"/>
    </location>
</feature>
<feature type="non-terminal residue" evidence="1">
    <location>
        <position position="144"/>
    </location>
</feature>
<keyword evidence="2" id="KW-1185">Reference proteome</keyword>
<sequence>VLAELCLRGLRPCSWALFVYVLCEYVLGTLGESAATSLYDPPIYPSPVKVDTHYDITTHDDEVKKDREPLLRSSKILHFLPERYFDSVGSVPGPVGLRLPTLHPASISVPEVVTSQVVTSQVVRGQRPQCAGTSNYCLYDRNYP</sequence>
<protein>
    <submittedName>
        <fullName evidence="1">Uncharacterized protein</fullName>
    </submittedName>
</protein>
<reference evidence="1 2" key="1">
    <citation type="journal article" date="2024" name="BMC Genomics">
        <title>Genome assembly of redclaw crayfish (Cherax quadricarinatus) provides insights into its immune adaptation and hypoxia tolerance.</title>
        <authorList>
            <person name="Liu Z."/>
            <person name="Zheng J."/>
            <person name="Li H."/>
            <person name="Fang K."/>
            <person name="Wang S."/>
            <person name="He J."/>
            <person name="Zhou D."/>
            <person name="Weng S."/>
            <person name="Chi M."/>
            <person name="Gu Z."/>
            <person name="He J."/>
            <person name="Li F."/>
            <person name="Wang M."/>
        </authorList>
    </citation>
    <scope>NUCLEOTIDE SEQUENCE [LARGE SCALE GENOMIC DNA]</scope>
    <source>
        <strain evidence="1">ZL_2023a</strain>
    </source>
</reference>
<comment type="caution">
    <text evidence="1">The sequence shown here is derived from an EMBL/GenBank/DDBJ whole genome shotgun (WGS) entry which is preliminary data.</text>
</comment>
<gene>
    <name evidence="1" type="ORF">OTU49_011086</name>
</gene>
<organism evidence="1 2">
    <name type="scientific">Cherax quadricarinatus</name>
    <name type="common">Australian red claw crayfish</name>
    <dbReference type="NCBI Taxonomy" id="27406"/>
    <lineage>
        <taxon>Eukaryota</taxon>
        <taxon>Metazoa</taxon>
        <taxon>Ecdysozoa</taxon>
        <taxon>Arthropoda</taxon>
        <taxon>Crustacea</taxon>
        <taxon>Multicrustacea</taxon>
        <taxon>Malacostraca</taxon>
        <taxon>Eumalacostraca</taxon>
        <taxon>Eucarida</taxon>
        <taxon>Decapoda</taxon>
        <taxon>Pleocyemata</taxon>
        <taxon>Astacidea</taxon>
        <taxon>Parastacoidea</taxon>
        <taxon>Parastacidae</taxon>
        <taxon>Cherax</taxon>
    </lineage>
</organism>
<dbReference type="Proteomes" id="UP001445076">
    <property type="component" value="Unassembled WGS sequence"/>
</dbReference>
<evidence type="ECO:0000313" key="2">
    <source>
        <dbReference type="Proteomes" id="UP001445076"/>
    </source>
</evidence>
<dbReference type="AlphaFoldDB" id="A0AAW0WE22"/>
<proteinExistence type="predicted"/>
<evidence type="ECO:0000313" key="1">
    <source>
        <dbReference type="EMBL" id="KAK8724469.1"/>
    </source>
</evidence>
<name>A0AAW0WE22_CHEQU</name>
<accession>A0AAW0WE22</accession>